<feature type="domain" description="DUF11" evidence="2">
    <location>
        <begin position="3482"/>
        <end position="3595"/>
    </location>
</feature>
<dbReference type="NCBIfam" id="TIGR01451">
    <property type="entry name" value="B_ant_repeat"/>
    <property type="match status" value="31"/>
</dbReference>
<protein>
    <submittedName>
        <fullName evidence="3">DUF11 domain-containing protein</fullName>
    </submittedName>
</protein>
<evidence type="ECO:0000256" key="1">
    <source>
        <dbReference type="SAM" id="MobiDB-lite"/>
    </source>
</evidence>
<reference evidence="3 4" key="1">
    <citation type="submission" date="2020-11" db="EMBL/GenBank/DDBJ databases">
        <title>Pedobacter endophytica, an endophytic bacteria isolated form Carex pumila.</title>
        <authorList>
            <person name="Peng Y."/>
            <person name="Jiang L."/>
            <person name="Lee J."/>
        </authorList>
    </citation>
    <scope>NUCLEOTIDE SEQUENCE [LARGE SCALE GENOMIC DNA]</scope>
    <source>
        <strain evidence="3 4">JBR3-12</strain>
    </source>
</reference>
<feature type="domain" description="DUF11" evidence="2">
    <location>
        <begin position="2999"/>
        <end position="3111"/>
    </location>
</feature>
<feature type="region of interest" description="Disordered" evidence="1">
    <location>
        <begin position="1037"/>
        <end position="1057"/>
    </location>
</feature>
<dbReference type="Pfam" id="PF13585">
    <property type="entry name" value="CHU_C"/>
    <property type="match status" value="1"/>
</dbReference>
<accession>A0A7S9KYP3</accession>
<feature type="domain" description="DUF11" evidence="2">
    <location>
        <begin position="2879"/>
        <end position="2990"/>
    </location>
</feature>
<feature type="compositionally biased region" description="Polar residues" evidence="1">
    <location>
        <begin position="3107"/>
        <end position="3134"/>
    </location>
</feature>
<feature type="compositionally biased region" description="Low complexity" evidence="1">
    <location>
        <begin position="1295"/>
        <end position="1309"/>
    </location>
</feature>
<organism evidence="3 4">
    <name type="scientific">Pedobacter endophyticus</name>
    <dbReference type="NCBI Taxonomy" id="2789740"/>
    <lineage>
        <taxon>Bacteria</taxon>
        <taxon>Pseudomonadati</taxon>
        <taxon>Bacteroidota</taxon>
        <taxon>Sphingobacteriia</taxon>
        <taxon>Sphingobacteriales</taxon>
        <taxon>Sphingobacteriaceae</taxon>
        <taxon>Pedobacter</taxon>
    </lineage>
</organism>
<feature type="domain" description="DUF11" evidence="2">
    <location>
        <begin position="3362"/>
        <end position="3474"/>
    </location>
</feature>
<feature type="domain" description="DUF11" evidence="2">
    <location>
        <begin position="1428"/>
        <end position="1541"/>
    </location>
</feature>
<dbReference type="NCBIfam" id="TIGR04131">
    <property type="entry name" value="Bac_Flav_CTERM"/>
    <property type="match status" value="1"/>
</dbReference>
<feature type="domain" description="DUF11" evidence="2">
    <location>
        <begin position="4086"/>
        <end position="4200"/>
    </location>
</feature>
<dbReference type="PANTHER" id="PTHR34819:SF3">
    <property type="entry name" value="CELL SURFACE PROTEIN"/>
    <property type="match status" value="1"/>
</dbReference>
<name>A0A7S9KYP3_9SPHI</name>
<feature type="domain" description="DUF11" evidence="2">
    <location>
        <begin position="2394"/>
        <end position="2507"/>
    </location>
</feature>
<feature type="domain" description="DUF11" evidence="2">
    <location>
        <begin position="1791"/>
        <end position="1904"/>
    </location>
</feature>
<keyword evidence="4" id="KW-1185">Reference proteome</keyword>
<dbReference type="Gene3D" id="2.60.40.1170">
    <property type="entry name" value="Mu homology domain, subdomain B"/>
    <property type="match status" value="11"/>
</dbReference>
<feature type="domain" description="DUF11" evidence="2">
    <location>
        <begin position="1913"/>
        <end position="2025"/>
    </location>
</feature>
<evidence type="ECO:0000313" key="4">
    <source>
        <dbReference type="Proteomes" id="UP000594759"/>
    </source>
</evidence>
<feature type="domain" description="DUF11" evidence="2">
    <location>
        <begin position="461"/>
        <end position="574"/>
    </location>
</feature>
<evidence type="ECO:0000313" key="3">
    <source>
        <dbReference type="EMBL" id="QPH39300.1"/>
    </source>
</evidence>
<dbReference type="Pfam" id="PF01345">
    <property type="entry name" value="DUF11"/>
    <property type="match status" value="31"/>
</dbReference>
<feature type="region of interest" description="Disordered" evidence="1">
    <location>
        <begin position="3096"/>
        <end position="3134"/>
    </location>
</feature>
<feature type="domain" description="DUF11" evidence="2">
    <location>
        <begin position="3965"/>
        <end position="4078"/>
    </location>
</feature>
<feature type="domain" description="DUF11" evidence="2">
    <location>
        <begin position="2033"/>
        <end position="2146"/>
    </location>
</feature>
<feature type="domain" description="DUF11" evidence="2">
    <location>
        <begin position="824"/>
        <end position="936"/>
    </location>
</feature>
<feature type="domain" description="DUF11" evidence="2">
    <location>
        <begin position="944"/>
        <end position="1057"/>
    </location>
</feature>
<feature type="domain" description="DUF11" evidence="2">
    <location>
        <begin position="2636"/>
        <end position="2749"/>
    </location>
</feature>
<feature type="domain" description="DUF11" evidence="2">
    <location>
        <begin position="2276"/>
        <end position="2378"/>
    </location>
</feature>
<sequence>MIGFSQNAKPIIDLNSPIDVFLDWTNYVGDLDNPFGTDASLPDGGWTRNNTTHVQAPQNANILFSQDNPPNPLFAISPTISGMNLGPTSTGGARLLVGLYWNQGLAQGGPLSGSRNTFSIYYDDVEYARLRTDNTTNNPGTGDVFFQNGAKNAEGTTASKPIPGATLTTLHIELPKNVASTGKVRLQFNPRDNGRDDVRIAFIRAHKYTGDSSYNFNTTYIENGTPVALANSDMEIVDDGTNLASATITTTNPQTGDVLSISGTLPAGISATFNADNTIISLTGSAPVADYITAIKQVRFANTSENPNTTTRAINVVVTDSDGVSSDASVASVTVLAVNDAPMGTDKTVSVVEDGTYTFSAADFGFSDPAEAHEFAALTLATLPANGTLKLNGTAVTADQVVPVMQIPQLTWQQNSENANGNAFDSFTFKVTDNGGTANGGVNTDPSANTITINVTAEAELSVNKTASNNSPDMGSNVIFTITITNTGPSNATGVKVNDLLPTGYAFVSATEPAGTSYNSTSGEWLIGNLADDANSVLTITATVKASGNYANTATVSANEYDPIAANNSASVTLTPVAVANLSVTKTVNNSTPDVNSEVTFTITAANAGPVNATGVEVIDQLPSGYTYVSASFPAGTNYNNSNSEWTIGNLAKDANVVLTITAIVKASGDYENTATVSANEKDPSPADNTASVTPMPVAIANMSVTKIASSNTPHVGSQITFAVTAANAGPSNATNVKVDDLLPNGYTFVSASTPAGTTYDKDTGKWLIGNLPNGSNFTLIISATVNASGDYENIATVSASETDSNEANNTDRAKPVPVPVANVSVTKSASSNTPNVGSNVTFTVTATNAGPSNATNVTVTDELPTGYTFVSAVAPTGTNYDEATGIWTIGALANGANSVLTITATVNASGEYRNTASATLNESDPDTENNTDAVTPVPVPRADVSVNKISSNNMPDVGSHVTFTITAANAGPSTATNVEVTDLLPNGYTFVSASTPVGTSYNSVNGVWSIGNLARDENSAFTITATVNASGKYENTASVRASESDPNPGNNTKKVTPVPVHVSNVAVSKTADNSMPNVGSNVTFTITASNAGPSLATDVIVNDLLPNGYTYLSSSASGTTTYNAATGVWTVGNLANSSSAVLTINARVNVSGNYTNTASIGADEKDPDETDNSDAVTLTPAPVADLAIAKTVNNTNPAFGNNVVFTVTVNNTGPSNATMVSVTDALPSGYTFASAAAPAGTSYNNTTGIWTIGNLANGASAVLTITATVNVSGDYSNVATVTRHEHDPNETNNSASSTPFPSSSTDLSVTKTASNNSPTVGTNVTFTITANNAGPSNATNVSVTDALPTGYSFVSAAAPAGTTYNSTMGVWAIGNLASGTNKVLNITATVNGNGNRTNTANISGSQSDPNNTNNTASITLTPVASADLAVSKTASSNAPKVGSDVIFTIIATNAGLSGASNVSVDDLLPDGYAFVSATPSGGTNYDDATGLWTIGNLASEASATLSVTATVLSNGNYTNTATIKANEDDPDLSNNTTTSTPVPVPVANMSVTKTIDNNTPNVGSLVTFAITASNEGPSNATAVKVTDALPSGYTFMSATPATGTTYDSDTGEWLIGALDNGHSAVLTISAIVNATGNYSNIAVINAAENDPGTANNMATATSTPVPVADLSVTKTVSDNTPNVGSEVTFTITAANTGPSSATNVRVNDALPNGYSFVSASAPAGTNYNSNTGLWTIGNLANGANTVLTVNATVNASGNYTNTATIHATENDPGNINNTATVTPGPVSLSDVSVTKTVSDNMPDVGSEVIFTITASNAGPSQATNVSVNDLLPNGYTFVSATASGTTNYNPTTGIWSIGNLANGSDITLSIIASVQASGNYTNTATIQASETDPANTNNMASSTPVPVAVSNLSVSKTVSNPSPGVGSNVTFTVTVSNAGPSEASNVKVKDLLPDGYAFVSASAPAGTMYDQTTGDWMVGILANGANSVLTITATVNADGNYSNTATASSTEKDPNNTGNTDTITPVPTPVADLSVTKTSDSNAPNVGSNVIFTITALNTGPSNATNVRVTDALPNGYTFVSASAPGGTTYNNFTGIWTVGNLASGASTVLTITAHVNASGNRTNTATINAAEHDPDRANNSATIKLAPVPVVDVEVSKTINNNRPDVGSNINFTVTASNKGPSTATNVKVNDLLPSGYTFVSASAASGTTYNSTTGVWMIGNLTNGSIITLNITATVKNNGDYTNTATIAANEHDSDNSNNTSSITPVPVPVANLTVTKTADNNKPDAGSNITFTITAANAGPSNATNVNVNDLLPDGYTFVSVTAPAGTSYNNTTGLWAIGNLASGANAVLTITATVNASGNYSNTATITGNEDPDGSPSATVTPTPRPTGDVSVTKMASNDAPNVGSNVTFTVTANNAGPSNASHVTVNDRLPTGYTFVSASAPAGTMYDSNTGIWSVNNLANGATSVLTITATVNASGNYNNRATIQASENDPNTENNMASNTPNAVALANVSVNKTVSHATPDVGSNVTFTVTAGNAGPSKATNVKVVDLLPSGYTYLSASIPAGTAYDNSTGEWLVGLLANGANKILTITASVNTSGNYSNTATITASELDLDESDNSFTVTPVPEATADLQVIKTSNGASSNVGDDVTFKITARNMGPSAATQVRVDDLLPSGFTFVSATPATGTTYDHTTGEWIIGNLATSANITLSIVATINATGNHTNTAVISAKEKDLNPGNNTSSVVLTPGALADIALTKTVDNPTPVVGENIIFKLTATSNGPSALASNVRVNDVLPSGYTFISASATLGTYNHNTGIWTIGNLANGSHAILDLTVTVNPGGNYINTATISLNETDPDDGNNTATATATPVPESNVSVTKTVNNDSPGVGSNIAFTITASNAGPSIATNVIVTDVLPDGYTFLSASAPTGTTYNPENGVWMAGNLGNGANTILTITAKVNVSGDYSNTATIKADENDPDNSNNSATAIPAPTAVVDLSVTKSVSNNTPVVGSHITFTIIAANAGPSNASNVIVRDALPDGYTFLSASAPAGTSYDHDSGQWIIGNLTNGFSMILTIDAIVNATGDYTNTAAITANEDDPHGDNNFASAGTTPRPSADLSVTKTASNNTPNVGTQVTFTITATNAGPSHATNARVTDVLPNGYTFLSASAPTGTNYNQNTGIWTIGSMVNGTKRILTITATVNASGNYANTATITANENDVNEANNTATASLSPVAVADVRINKAGNLSPKVGEKTTFIVLSYNNGPSNATGVYVKDLLPSGYTFLAASQSAGTSYDSTTGVWTIENLANGDSLLLVIDALVNPTGNYTNTATIAANELDPNHINNTDAVTPNPVAVANMSIIKTVNKSNPGVGSSVIFTLTAKNLGISTATNVKVNDLLPDGYTFLSASAPMGTTYDNTTGVWTIGNMVNKGSAVLTIHAKVNASGNYVNTATITANEEDPNGDNNSATVTTTPTALADVAVVKTASSTTPEVGETITFTITASNAGPSTANNVIVNDALPSGYHFISAAASGSTSYNSSTGAWLIGNLTNGASATLSVTARVNSTGNYTNTATIRAKEDDPDHTSNTATFTPTPVPVADVAVSKTVNNARPAIGSLVTFTIYASNTGPGSATNVLANDKLPDGYTFISSTTSAGTIYDAATGLWRIGNLANGASAILTITARVNASGSYANTATISATEKDSNMANNSSASTPVPTAVADVMVNKAVSANTPIVGSNVTFSITASNAGPSTATAVKVDDLLPSGYTFVSAVAPVGTTYNQTTGVWNIGTLANGKTMRLSITAKVNTSGDYVNKATVLANETDVNASNNTAVASTSPISTADVSITKKTNEATPNVGSNITFTINVLNSGPSTATNVVVTDVLPAGYTFISSDNKSYNAATGIWTVGDIVNGASKTLEIVVKVNAAGNYANRASVTASENDPNMSNNATTTVPVPIPVPVADIAVSKTVDDSRPNIGALVKFSVSVSNLGPSTATNVVAADLLPNGYTFVSAIPSGNTTYDSATGIWKIGTLANGTSTVITIDAKVNAKGNYTNTATAKATAIDLNMANNTAAVTTVPQNTADLSVHKTVDNVKPVKETNVIFSIKAKNAGPGNASAVTVTDLLPDGFSFISANAPAGTSYDATAGVWTIGDLPNGADITLTITAEVNLSGTYTNIAIINSVTADPNLVDNISVSTVVPSASIKNEESPKNLKIPNLFTPNGDGTNDTFEIRNLKRIQKNELTIINKWGNEVYRSNNYQNNWTGEGLNEGTYFYLLKVKETESAEWVIYKGWLTLLRSFR</sequence>
<feature type="region of interest" description="Disordered" evidence="1">
    <location>
        <begin position="1284"/>
        <end position="1317"/>
    </location>
</feature>
<feature type="compositionally biased region" description="Polar residues" evidence="1">
    <location>
        <begin position="2005"/>
        <end position="2026"/>
    </location>
</feature>
<feature type="compositionally biased region" description="Polar residues" evidence="1">
    <location>
        <begin position="800"/>
        <end position="809"/>
    </location>
</feature>
<feature type="domain" description="DUF11" evidence="2">
    <location>
        <begin position="3845"/>
        <end position="3954"/>
    </location>
</feature>
<dbReference type="Proteomes" id="UP000594759">
    <property type="component" value="Chromosome"/>
</dbReference>
<feature type="domain" description="DUF11" evidence="2">
    <location>
        <begin position="582"/>
        <end position="694"/>
    </location>
</feature>
<feature type="domain" description="DUF11" evidence="2">
    <location>
        <begin position="1550"/>
        <end position="1662"/>
    </location>
</feature>
<feature type="domain" description="DUF11" evidence="2">
    <location>
        <begin position="1670"/>
        <end position="1783"/>
    </location>
</feature>
<feature type="compositionally biased region" description="Polar residues" evidence="1">
    <location>
        <begin position="1037"/>
        <end position="1055"/>
    </location>
</feature>
<feature type="domain" description="DUF11" evidence="2">
    <location>
        <begin position="1066"/>
        <end position="1179"/>
    </location>
</feature>
<dbReference type="Gene3D" id="2.60.40.3080">
    <property type="match status" value="1"/>
</dbReference>
<dbReference type="InterPro" id="IPR047589">
    <property type="entry name" value="DUF11_rpt"/>
</dbReference>
<dbReference type="KEGG" id="pex:IZT61_20015"/>
<feature type="region of interest" description="Disordered" evidence="1">
    <location>
        <begin position="2005"/>
        <end position="2029"/>
    </location>
</feature>
<dbReference type="PANTHER" id="PTHR34819">
    <property type="entry name" value="LARGE CYSTEINE-RICH PERIPLASMIC PROTEIN OMCB"/>
    <property type="match status" value="1"/>
</dbReference>
<dbReference type="InterPro" id="IPR051172">
    <property type="entry name" value="Chlamydia_OmcB"/>
</dbReference>
<feature type="region of interest" description="Disordered" evidence="1">
    <location>
        <begin position="800"/>
        <end position="819"/>
    </location>
</feature>
<feature type="region of interest" description="Disordered" evidence="1">
    <location>
        <begin position="2368"/>
        <end position="2393"/>
    </location>
</feature>
<feature type="domain" description="DUF11" evidence="2">
    <location>
        <begin position="1186"/>
        <end position="1299"/>
    </location>
</feature>
<feature type="domain" description="DUF11" evidence="2">
    <location>
        <begin position="3603"/>
        <end position="3716"/>
    </location>
</feature>
<dbReference type="InterPro" id="IPR013783">
    <property type="entry name" value="Ig-like_fold"/>
</dbReference>
<feature type="domain" description="DUF11" evidence="2">
    <location>
        <begin position="3120"/>
        <end position="3233"/>
    </location>
</feature>
<gene>
    <name evidence="3" type="ORF">IZT61_20015</name>
</gene>
<feature type="domain" description="DUF11" evidence="2">
    <location>
        <begin position="1307"/>
        <end position="1421"/>
    </location>
</feature>
<dbReference type="InterPro" id="IPR001434">
    <property type="entry name" value="OmcB-like_DUF11"/>
</dbReference>
<feature type="domain" description="DUF11" evidence="2">
    <location>
        <begin position="2757"/>
        <end position="2870"/>
    </location>
</feature>
<dbReference type="InterPro" id="IPR026341">
    <property type="entry name" value="T9SS_type_B"/>
</dbReference>
<feature type="domain" description="DUF11" evidence="2">
    <location>
        <begin position="3724"/>
        <end position="3837"/>
    </location>
</feature>
<dbReference type="Gene3D" id="2.60.40.10">
    <property type="entry name" value="Immunoglobulins"/>
    <property type="match status" value="17"/>
</dbReference>
<feature type="domain" description="DUF11" evidence="2">
    <location>
        <begin position="703"/>
        <end position="814"/>
    </location>
</feature>
<feature type="domain" description="DUF11" evidence="2">
    <location>
        <begin position="3241"/>
        <end position="3353"/>
    </location>
</feature>
<dbReference type="EMBL" id="CP064939">
    <property type="protein sequence ID" value="QPH39300.1"/>
    <property type="molecule type" value="Genomic_DNA"/>
</dbReference>
<feature type="domain" description="DUF11" evidence="2">
    <location>
        <begin position="2154"/>
        <end position="2267"/>
    </location>
</feature>
<proteinExistence type="predicted"/>
<evidence type="ECO:0000259" key="2">
    <source>
        <dbReference type="Pfam" id="PF01345"/>
    </source>
</evidence>
<feature type="domain" description="DUF11" evidence="2">
    <location>
        <begin position="2516"/>
        <end position="2628"/>
    </location>
</feature>